<evidence type="ECO:0000256" key="5">
    <source>
        <dbReference type="ARBA" id="ARBA00023002"/>
    </source>
</evidence>
<dbReference type="Proteomes" id="UP001165044">
    <property type="component" value="Unassembled WGS sequence"/>
</dbReference>
<comment type="catalytic activity">
    <reaction evidence="11">
        <text>a hydroperoxide + [thioredoxin]-dithiol = an alcohol + [thioredoxin]-disulfide + H2O</text>
        <dbReference type="Rhea" id="RHEA:62620"/>
        <dbReference type="Rhea" id="RHEA-COMP:10698"/>
        <dbReference type="Rhea" id="RHEA-COMP:10700"/>
        <dbReference type="ChEBI" id="CHEBI:15377"/>
        <dbReference type="ChEBI" id="CHEBI:29950"/>
        <dbReference type="ChEBI" id="CHEBI:30879"/>
        <dbReference type="ChEBI" id="CHEBI:35924"/>
        <dbReference type="ChEBI" id="CHEBI:50058"/>
        <dbReference type="EC" id="1.11.1.24"/>
    </reaction>
</comment>
<dbReference type="Pfam" id="PF00578">
    <property type="entry name" value="AhpC-TSA"/>
    <property type="match status" value="1"/>
</dbReference>
<dbReference type="EMBL" id="BSDC01000001">
    <property type="protein sequence ID" value="GLH67076.1"/>
    <property type="molecule type" value="Genomic_DNA"/>
</dbReference>
<keyword evidence="3" id="KW-0575">Peroxidase</keyword>
<dbReference type="InterPro" id="IPR050924">
    <property type="entry name" value="Peroxiredoxin_BCP/PrxQ"/>
</dbReference>
<evidence type="ECO:0000256" key="3">
    <source>
        <dbReference type="ARBA" id="ARBA00022559"/>
    </source>
</evidence>
<keyword evidence="12" id="KW-0732">Signal</keyword>
<keyword evidence="4" id="KW-0049">Antioxidant</keyword>
<evidence type="ECO:0000313" key="15">
    <source>
        <dbReference type="Proteomes" id="UP001165044"/>
    </source>
</evidence>
<comment type="similarity">
    <text evidence="9">Belongs to the peroxiredoxin family. BCP/PrxQ subfamily.</text>
</comment>
<keyword evidence="7" id="KW-0676">Redox-active center</keyword>
<keyword evidence="5" id="KW-0560">Oxidoreductase</keyword>
<evidence type="ECO:0000256" key="2">
    <source>
        <dbReference type="ARBA" id="ARBA00013017"/>
    </source>
</evidence>
<sequence>MGRNWRVAMGILSIMGLASAGEIAEGAKAPAFEARDQHGALIRLADFQGKSRVVLYFYPKDDTPGCTAEACSLRDGFAAIQAADAVILGVSADTTQSHKAFAEKFHLPFSILADPDKRIIEAYGVKMPLLGFAKRTTVLIDRQGIIRKIIRDVRTKDHDQQVLALLKALP</sequence>
<reference evidence="14" key="1">
    <citation type="journal article" date="2023" name="Antonie Van Leeuwenhoek">
        <title>Mesoterricola silvestris gen. nov., sp. nov., Mesoterricola sediminis sp. nov., Geothrix oryzae sp. nov., Geothrix edaphica sp. nov., Geothrix rubra sp. nov., and Geothrix limicola sp. nov., six novel members of Acidobacteriota isolated from soils.</title>
        <authorList>
            <person name="Itoh H."/>
            <person name="Sugisawa Y."/>
            <person name="Mise K."/>
            <person name="Xu Z."/>
            <person name="Kuniyasu M."/>
            <person name="Ushijima N."/>
            <person name="Kawano K."/>
            <person name="Kobayashi E."/>
            <person name="Shiratori Y."/>
            <person name="Masuda Y."/>
            <person name="Senoo K."/>
        </authorList>
    </citation>
    <scope>NUCLEOTIDE SEQUENCE</scope>
    <source>
        <strain evidence="14">Red802</strain>
    </source>
</reference>
<accession>A0ABQ5PYE3</accession>
<dbReference type="InterPro" id="IPR000866">
    <property type="entry name" value="AhpC/TSA"/>
</dbReference>
<evidence type="ECO:0000259" key="13">
    <source>
        <dbReference type="PROSITE" id="PS51352"/>
    </source>
</evidence>
<dbReference type="CDD" id="cd03017">
    <property type="entry name" value="PRX_BCP"/>
    <property type="match status" value="1"/>
</dbReference>
<dbReference type="SUPFAM" id="SSF52833">
    <property type="entry name" value="Thioredoxin-like"/>
    <property type="match status" value="1"/>
</dbReference>
<evidence type="ECO:0000256" key="8">
    <source>
        <dbReference type="ARBA" id="ARBA00032824"/>
    </source>
</evidence>
<organism evidence="14 15">
    <name type="scientific">Geothrix edaphica</name>
    <dbReference type="NCBI Taxonomy" id="2927976"/>
    <lineage>
        <taxon>Bacteria</taxon>
        <taxon>Pseudomonadati</taxon>
        <taxon>Acidobacteriota</taxon>
        <taxon>Holophagae</taxon>
        <taxon>Holophagales</taxon>
        <taxon>Holophagaceae</taxon>
        <taxon>Geothrix</taxon>
    </lineage>
</organism>
<keyword evidence="15" id="KW-1185">Reference proteome</keyword>
<evidence type="ECO:0000256" key="9">
    <source>
        <dbReference type="ARBA" id="ARBA00038489"/>
    </source>
</evidence>
<dbReference type="EC" id="1.11.1.24" evidence="2"/>
<gene>
    <name evidence="14" type="ORF">GETHED_14400</name>
</gene>
<evidence type="ECO:0000256" key="6">
    <source>
        <dbReference type="ARBA" id="ARBA00023157"/>
    </source>
</evidence>
<comment type="function">
    <text evidence="1">Thiol-specific peroxidase that catalyzes the reduction of hydrogen peroxide and organic hydroperoxides to water and alcohols, respectively. Plays a role in cell protection against oxidative stress by detoxifying peroxides and as sensor of hydrogen peroxide-mediated signaling events.</text>
</comment>
<evidence type="ECO:0000256" key="7">
    <source>
        <dbReference type="ARBA" id="ARBA00023284"/>
    </source>
</evidence>
<evidence type="ECO:0000256" key="12">
    <source>
        <dbReference type="SAM" id="SignalP"/>
    </source>
</evidence>
<evidence type="ECO:0000256" key="11">
    <source>
        <dbReference type="ARBA" id="ARBA00049091"/>
    </source>
</evidence>
<name>A0ABQ5PYE3_9BACT</name>
<dbReference type="InterPro" id="IPR013766">
    <property type="entry name" value="Thioredoxin_domain"/>
</dbReference>
<proteinExistence type="inferred from homology"/>
<dbReference type="PANTHER" id="PTHR42801">
    <property type="entry name" value="THIOREDOXIN-DEPENDENT PEROXIDE REDUCTASE"/>
    <property type="match status" value="1"/>
</dbReference>
<feature type="signal peptide" evidence="12">
    <location>
        <begin position="1"/>
        <end position="20"/>
    </location>
</feature>
<evidence type="ECO:0000313" key="14">
    <source>
        <dbReference type="EMBL" id="GLH67076.1"/>
    </source>
</evidence>
<keyword evidence="6" id="KW-1015">Disulfide bond</keyword>
<evidence type="ECO:0000256" key="1">
    <source>
        <dbReference type="ARBA" id="ARBA00003330"/>
    </source>
</evidence>
<dbReference type="PANTHER" id="PTHR42801:SF4">
    <property type="entry name" value="AHPC_TSA FAMILY PROTEIN"/>
    <property type="match status" value="1"/>
</dbReference>
<comment type="caution">
    <text evidence="14">The sequence shown here is derived from an EMBL/GenBank/DDBJ whole genome shotgun (WGS) entry which is preliminary data.</text>
</comment>
<feature type="chain" id="PRO_5047243814" description="thioredoxin-dependent peroxiredoxin" evidence="12">
    <location>
        <begin position="21"/>
        <end position="170"/>
    </location>
</feature>
<evidence type="ECO:0000256" key="4">
    <source>
        <dbReference type="ARBA" id="ARBA00022862"/>
    </source>
</evidence>
<dbReference type="InterPro" id="IPR036249">
    <property type="entry name" value="Thioredoxin-like_sf"/>
</dbReference>
<evidence type="ECO:0000256" key="10">
    <source>
        <dbReference type="ARBA" id="ARBA00042639"/>
    </source>
</evidence>
<dbReference type="PROSITE" id="PS51352">
    <property type="entry name" value="THIOREDOXIN_2"/>
    <property type="match status" value="1"/>
</dbReference>
<dbReference type="Gene3D" id="3.40.30.10">
    <property type="entry name" value="Glutaredoxin"/>
    <property type="match status" value="1"/>
</dbReference>
<protein>
    <recommendedName>
        <fullName evidence="2">thioredoxin-dependent peroxiredoxin</fullName>
        <ecNumber evidence="2">1.11.1.24</ecNumber>
    </recommendedName>
    <alternativeName>
        <fullName evidence="8">Thioredoxin peroxidase</fullName>
    </alternativeName>
    <alternativeName>
        <fullName evidence="10">Thioredoxin-dependent peroxiredoxin Bcp</fullName>
    </alternativeName>
</protein>
<feature type="domain" description="Thioredoxin" evidence="13">
    <location>
        <begin position="23"/>
        <end position="170"/>
    </location>
</feature>